<dbReference type="RefSeq" id="WP_259451240.1">
    <property type="nucleotide sequence ID" value="NZ_JANUHC010000009.1"/>
</dbReference>
<dbReference type="InterPro" id="IPR045343">
    <property type="entry name" value="VpsR"/>
</dbReference>
<evidence type="ECO:0000313" key="4">
    <source>
        <dbReference type="Proteomes" id="UP001165263"/>
    </source>
</evidence>
<feature type="region of interest" description="Disordered" evidence="1">
    <location>
        <begin position="133"/>
        <end position="159"/>
    </location>
</feature>
<feature type="domain" description="VpsR" evidence="2">
    <location>
        <begin position="4"/>
        <end position="115"/>
    </location>
</feature>
<feature type="compositionally biased region" description="Low complexity" evidence="1">
    <location>
        <begin position="149"/>
        <end position="159"/>
    </location>
</feature>
<evidence type="ECO:0000259" key="2">
    <source>
        <dbReference type="Pfam" id="PF20161"/>
    </source>
</evidence>
<proteinExistence type="predicted"/>
<organism evidence="3 4">
    <name type="scientific">Telluria mixta</name>
    <dbReference type="NCBI Taxonomy" id="34071"/>
    <lineage>
        <taxon>Bacteria</taxon>
        <taxon>Pseudomonadati</taxon>
        <taxon>Pseudomonadota</taxon>
        <taxon>Betaproteobacteria</taxon>
        <taxon>Burkholderiales</taxon>
        <taxon>Oxalobacteraceae</taxon>
        <taxon>Telluria group</taxon>
        <taxon>Telluria</taxon>
    </lineage>
</organism>
<evidence type="ECO:0000256" key="1">
    <source>
        <dbReference type="SAM" id="MobiDB-lite"/>
    </source>
</evidence>
<protein>
    <submittedName>
        <fullName evidence="3">VpsR-related response regulator</fullName>
    </submittedName>
</protein>
<name>A0ABT2C497_9BURK</name>
<sequence>MRKRLLCIAPDDAHTAALMTGPIHDWDTCCVDNLGDADRVLRADGYPVGLLLRARSLLRSFDLDAFLRRHPDTQWVGVFRPRDMDHGACRDLVVEHLHDYHTEPVDPVRLAWTLGHAHGWAVLRPPALAADARKRCRPARRPGRRDGPPARAGRARGPG</sequence>
<accession>A0ABT2C497</accession>
<gene>
    <name evidence="3" type="ORF">NX786_22995</name>
</gene>
<reference evidence="3" key="1">
    <citation type="submission" date="2022-08" db="EMBL/GenBank/DDBJ databases">
        <title>Reclassification of Massilia species as members of the genera Telluria, Duganella, Pseudoduganella, Mokoshia gen. nov. and Zemynaea gen. nov. using orthogonal and non-orthogonal genome-based approaches.</title>
        <authorList>
            <person name="Bowman J.P."/>
        </authorList>
    </citation>
    <scope>NUCLEOTIDE SEQUENCE</scope>
    <source>
        <strain evidence="3">LMG 11547</strain>
    </source>
</reference>
<keyword evidence="4" id="KW-1185">Reference proteome</keyword>
<dbReference type="Pfam" id="PF20161">
    <property type="entry name" value="VpsR"/>
    <property type="match status" value="1"/>
</dbReference>
<evidence type="ECO:0000313" key="3">
    <source>
        <dbReference type="EMBL" id="MCS0632200.1"/>
    </source>
</evidence>
<comment type="caution">
    <text evidence="3">The sequence shown here is derived from an EMBL/GenBank/DDBJ whole genome shotgun (WGS) entry which is preliminary data.</text>
</comment>
<feature type="compositionally biased region" description="Basic residues" evidence="1">
    <location>
        <begin position="134"/>
        <end position="143"/>
    </location>
</feature>
<dbReference type="Proteomes" id="UP001165263">
    <property type="component" value="Unassembled WGS sequence"/>
</dbReference>
<dbReference type="EMBL" id="JANUHC010000009">
    <property type="protein sequence ID" value="MCS0632200.1"/>
    <property type="molecule type" value="Genomic_DNA"/>
</dbReference>